<dbReference type="EnsemblProtists" id="EKX32892">
    <property type="protein sequence ID" value="EKX32892"/>
    <property type="gene ID" value="GUITHDRAFT_166600"/>
</dbReference>
<dbReference type="HOGENOM" id="CLU_1003236_0_0_1"/>
<dbReference type="KEGG" id="gtt:GUITHDRAFT_166600"/>
<reference evidence="2 4" key="1">
    <citation type="journal article" date="2012" name="Nature">
        <title>Algal genomes reveal evolutionary mosaicism and the fate of nucleomorphs.</title>
        <authorList>
            <consortium name="DOE Joint Genome Institute"/>
            <person name="Curtis B.A."/>
            <person name="Tanifuji G."/>
            <person name="Burki F."/>
            <person name="Gruber A."/>
            <person name="Irimia M."/>
            <person name="Maruyama S."/>
            <person name="Arias M.C."/>
            <person name="Ball S.G."/>
            <person name="Gile G.H."/>
            <person name="Hirakawa Y."/>
            <person name="Hopkins J.F."/>
            <person name="Kuo A."/>
            <person name="Rensing S.A."/>
            <person name="Schmutz J."/>
            <person name="Symeonidi A."/>
            <person name="Elias M."/>
            <person name="Eveleigh R.J."/>
            <person name="Herman E.K."/>
            <person name="Klute M.J."/>
            <person name="Nakayama T."/>
            <person name="Obornik M."/>
            <person name="Reyes-Prieto A."/>
            <person name="Armbrust E.V."/>
            <person name="Aves S.J."/>
            <person name="Beiko R.G."/>
            <person name="Coutinho P."/>
            <person name="Dacks J.B."/>
            <person name="Durnford D.G."/>
            <person name="Fast N.M."/>
            <person name="Green B.R."/>
            <person name="Grisdale C.J."/>
            <person name="Hempel F."/>
            <person name="Henrissat B."/>
            <person name="Hoppner M.P."/>
            <person name="Ishida K."/>
            <person name="Kim E."/>
            <person name="Koreny L."/>
            <person name="Kroth P.G."/>
            <person name="Liu Y."/>
            <person name="Malik S.B."/>
            <person name="Maier U.G."/>
            <person name="McRose D."/>
            <person name="Mock T."/>
            <person name="Neilson J.A."/>
            <person name="Onodera N.T."/>
            <person name="Poole A.M."/>
            <person name="Pritham E.J."/>
            <person name="Richards T.A."/>
            <person name="Rocap G."/>
            <person name="Roy S.W."/>
            <person name="Sarai C."/>
            <person name="Schaack S."/>
            <person name="Shirato S."/>
            <person name="Slamovits C.H."/>
            <person name="Spencer D.F."/>
            <person name="Suzuki S."/>
            <person name="Worden A.Z."/>
            <person name="Zauner S."/>
            <person name="Barry K."/>
            <person name="Bell C."/>
            <person name="Bharti A.K."/>
            <person name="Crow J.A."/>
            <person name="Grimwood J."/>
            <person name="Kramer R."/>
            <person name="Lindquist E."/>
            <person name="Lucas S."/>
            <person name="Salamov A."/>
            <person name="McFadden G.I."/>
            <person name="Lane C.E."/>
            <person name="Keeling P.J."/>
            <person name="Gray M.W."/>
            <person name="Grigoriev I.V."/>
            <person name="Archibald J.M."/>
        </authorList>
    </citation>
    <scope>NUCLEOTIDE SEQUENCE</scope>
    <source>
        <strain evidence="2 4">CCMP2712</strain>
    </source>
</reference>
<feature type="compositionally biased region" description="Polar residues" evidence="1">
    <location>
        <begin position="46"/>
        <end position="56"/>
    </location>
</feature>
<dbReference type="RefSeq" id="XP_005819872.1">
    <property type="nucleotide sequence ID" value="XM_005819815.1"/>
</dbReference>
<dbReference type="PaxDb" id="55529-EKX32892"/>
<organism evidence="2">
    <name type="scientific">Guillardia theta (strain CCMP2712)</name>
    <name type="common">Cryptophyte</name>
    <dbReference type="NCBI Taxonomy" id="905079"/>
    <lineage>
        <taxon>Eukaryota</taxon>
        <taxon>Cryptophyceae</taxon>
        <taxon>Pyrenomonadales</taxon>
        <taxon>Geminigeraceae</taxon>
        <taxon>Guillardia</taxon>
    </lineage>
</organism>
<protein>
    <submittedName>
        <fullName evidence="2 3">Uncharacterized protein</fullName>
    </submittedName>
</protein>
<name>L1I9Y1_GUITC</name>
<dbReference type="AlphaFoldDB" id="L1I9Y1"/>
<evidence type="ECO:0000313" key="3">
    <source>
        <dbReference type="EnsemblProtists" id="EKX32892"/>
    </source>
</evidence>
<evidence type="ECO:0000256" key="1">
    <source>
        <dbReference type="SAM" id="MobiDB-lite"/>
    </source>
</evidence>
<dbReference type="GeneID" id="17289616"/>
<accession>L1I9Y1</accession>
<reference evidence="3" key="3">
    <citation type="submission" date="2016-03" db="UniProtKB">
        <authorList>
            <consortium name="EnsemblProtists"/>
        </authorList>
    </citation>
    <scope>IDENTIFICATION</scope>
</reference>
<feature type="region of interest" description="Disordered" evidence="1">
    <location>
        <begin position="33"/>
        <end position="59"/>
    </location>
</feature>
<dbReference type="Proteomes" id="UP000011087">
    <property type="component" value="Unassembled WGS sequence"/>
</dbReference>
<reference evidence="4" key="2">
    <citation type="submission" date="2012-11" db="EMBL/GenBank/DDBJ databases">
        <authorList>
            <person name="Kuo A."/>
            <person name="Curtis B.A."/>
            <person name="Tanifuji G."/>
            <person name="Burki F."/>
            <person name="Gruber A."/>
            <person name="Irimia M."/>
            <person name="Maruyama S."/>
            <person name="Arias M.C."/>
            <person name="Ball S.G."/>
            <person name="Gile G.H."/>
            <person name="Hirakawa Y."/>
            <person name="Hopkins J.F."/>
            <person name="Rensing S.A."/>
            <person name="Schmutz J."/>
            <person name="Symeonidi A."/>
            <person name="Elias M."/>
            <person name="Eveleigh R.J."/>
            <person name="Herman E.K."/>
            <person name="Klute M.J."/>
            <person name="Nakayama T."/>
            <person name="Obornik M."/>
            <person name="Reyes-Prieto A."/>
            <person name="Armbrust E.V."/>
            <person name="Aves S.J."/>
            <person name="Beiko R.G."/>
            <person name="Coutinho P."/>
            <person name="Dacks J.B."/>
            <person name="Durnford D.G."/>
            <person name="Fast N.M."/>
            <person name="Green B.R."/>
            <person name="Grisdale C."/>
            <person name="Hempe F."/>
            <person name="Henrissat B."/>
            <person name="Hoppner M.P."/>
            <person name="Ishida K.-I."/>
            <person name="Kim E."/>
            <person name="Koreny L."/>
            <person name="Kroth P.G."/>
            <person name="Liu Y."/>
            <person name="Malik S.-B."/>
            <person name="Maier U.G."/>
            <person name="McRose D."/>
            <person name="Mock T."/>
            <person name="Neilson J.A."/>
            <person name="Onodera N.T."/>
            <person name="Poole A.M."/>
            <person name="Pritham E.J."/>
            <person name="Richards T.A."/>
            <person name="Rocap G."/>
            <person name="Roy S.W."/>
            <person name="Sarai C."/>
            <person name="Schaack S."/>
            <person name="Shirato S."/>
            <person name="Slamovits C.H."/>
            <person name="Spencer D.F."/>
            <person name="Suzuki S."/>
            <person name="Worden A.Z."/>
            <person name="Zauner S."/>
            <person name="Barry K."/>
            <person name="Bell C."/>
            <person name="Bharti A.K."/>
            <person name="Crow J.A."/>
            <person name="Grimwood J."/>
            <person name="Kramer R."/>
            <person name="Lindquist E."/>
            <person name="Lucas S."/>
            <person name="Salamov A."/>
            <person name="McFadden G.I."/>
            <person name="Lane C.E."/>
            <person name="Keeling P.J."/>
            <person name="Gray M.W."/>
            <person name="Grigoriev I.V."/>
            <person name="Archibald J.M."/>
        </authorList>
    </citation>
    <scope>NUCLEOTIDE SEQUENCE</scope>
    <source>
        <strain evidence="4">CCMP2712</strain>
    </source>
</reference>
<gene>
    <name evidence="2" type="ORF">GUITHDRAFT_166600</name>
</gene>
<evidence type="ECO:0000313" key="4">
    <source>
        <dbReference type="Proteomes" id="UP000011087"/>
    </source>
</evidence>
<dbReference type="EMBL" id="JH993166">
    <property type="protein sequence ID" value="EKX32892.1"/>
    <property type="molecule type" value="Genomic_DNA"/>
</dbReference>
<evidence type="ECO:0000313" key="2">
    <source>
        <dbReference type="EMBL" id="EKX32892.1"/>
    </source>
</evidence>
<proteinExistence type="predicted"/>
<sequence length="278" mass="31309">MSGMGEQLKCEVCDDTNATIQCQVDANKSHTRTPLFRNRGLGLNSRPISHSSTRTTSPREVKALDELKLGDMNSFSPIVKSEDLRREKDQMRPYPELSDFHPPPDNLRKPLGFASNAPEPPMRDNVSNLERAQELNMDSLKPLPYFDHHGRHDYPEQEHLPYRNYIHEPTVNQVYGRTSEFAAQQNFNSTPQNFNSASQNFNSASQNFNATPQNFNSTPQNFNANQPRNAREYGNAPSVYARSGYATPTRSNISLSQFRSGIRSVSQSGSNTPTTRGN</sequence>
<keyword evidence="4" id="KW-1185">Reference proteome</keyword>
<feature type="non-terminal residue" evidence="2">
    <location>
        <position position="1"/>
    </location>
</feature>
<dbReference type="OrthoDB" id="153872at2759"/>